<sequence>MRIKPREQLLDMWQALARHSFDGGVWSWGEDGERSSVADAERLLCLLYPATEVPAFRLDDPDTTQPDVKRALSPVGDPTDIPFRLVEVLDQFMRRHRRGASPAFGGGHLFAPVSPGQEITAEQREVDVVDSFSMSVSLCLATLGFLKTYRGRTGRQTALQLIERLEDETSTRLTAALVGLLRSFAVQAVDVSSRQGQSLVRLLGRGRHSDRQVVERFQRRFKSLRALITESVALGLDTGLRDELRNENRLFECGWAWSVVQGAPEVLVQPESAHLTVAQSPGIARSVPSLHFTVVALDGIIDLLSDRTLVLGLLNPEQQTLAEALRLRWEITQQYWSAIARFDEDAWPLEDIPWQTTTPQQESEYHSLTVVSVLVHDMMRRRTTDQDLERLASVMERLAERGRITGGTLREDPAIGLHSPGVTVPLPGSESLGPPMTWVMSDFSTQLLKRTVQLCSLSRNPASEERLLHLAERVLDHVWGRRIRDGEGIGLWDDVDAVHPGAPPSGRKPSWSVTERVAECMVAAHLLYTQPPVRSRELTAPAREAISEAAHLLGREQEDHPAPAPRTAQAQWIRGVEADLRRARALVDAQPGTALALALDVLARLDGLARARSADREG</sequence>
<protein>
    <submittedName>
        <fullName evidence="1">SCO2524 family protein</fullName>
    </submittedName>
</protein>
<comment type="caution">
    <text evidence="1">The sequence shown here is derived from an EMBL/GenBank/DDBJ whole genome shotgun (WGS) entry which is preliminary data.</text>
</comment>
<name>A0ABW7E0L9_STRRO</name>
<reference evidence="1 2" key="1">
    <citation type="submission" date="2024-10" db="EMBL/GenBank/DDBJ databases">
        <title>Draft genome assembly of a novel steroid transforming actinomycete isolated from African clawed frog Xenopus laevis.</title>
        <authorList>
            <person name="Bragin E."/>
            <person name="Kollerov V."/>
            <person name="Donova M.V."/>
        </authorList>
    </citation>
    <scope>NUCLEOTIDE SEQUENCE [LARGE SCALE GENOMIC DNA]</scope>
    <source>
        <strain evidence="1 2">MTOC-St3</strain>
    </source>
</reference>
<dbReference type="RefSeq" id="WP_046249991.1">
    <property type="nucleotide sequence ID" value="NZ_JBEPCB010000017.1"/>
</dbReference>
<dbReference type="Proteomes" id="UP001605990">
    <property type="component" value="Unassembled WGS sequence"/>
</dbReference>
<proteinExistence type="predicted"/>
<evidence type="ECO:0000313" key="2">
    <source>
        <dbReference type="Proteomes" id="UP001605990"/>
    </source>
</evidence>
<organism evidence="1 2">
    <name type="scientific">Streptomyces rochei</name>
    <name type="common">Streptomyces parvullus</name>
    <dbReference type="NCBI Taxonomy" id="1928"/>
    <lineage>
        <taxon>Bacteria</taxon>
        <taxon>Bacillati</taxon>
        <taxon>Actinomycetota</taxon>
        <taxon>Actinomycetes</taxon>
        <taxon>Kitasatosporales</taxon>
        <taxon>Streptomycetaceae</taxon>
        <taxon>Streptomyces</taxon>
        <taxon>Streptomyces rochei group</taxon>
    </lineage>
</organism>
<evidence type="ECO:0000313" key="1">
    <source>
        <dbReference type="EMBL" id="MFG6296317.1"/>
    </source>
</evidence>
<gene>
    <name evidence="1" type="ORF">ACGU38_13305</name>
</gene>
<dbReference type="InterPro" id="IPR049777">
    <property type="entry name" value="SCO2524-like"/>
</dbReference>
<accession>A0ABW7E0L9</accession>
<dbReference type="EMBL" id="JBIENY010000193">
    <property type="protein sequence ID" value="MFG6296317.1"/>
    <property type="molecule type" value="Genomic_DNA"/>
</dbReference>
<dbReference type="NCBIfam" id="NF040567">
    <property type="entry name" value="SCO2524_fam"/>
    <property type="match status" value="1"/>
</dbReference>
<keyword evidence="2" id="KW-1185">Reference proteome</keyword>